<evidence type="ECO:0000256" key="1">
    <source>
        <dbReference type="SAM" id="MobiDB-lite"/>
    </source>
</evidence>
<sequence>MNAMTSHIPFAALSAKTKMVVLSLIQNAQSPIAIPAKNQISLMLRPDKKWSDWVLQISMSVPPTILNHSVSNISPNARVENRALPPGQPQCSATHASNVI</sequence>
<dbReference type="EMBL" id="MK072386">
    <property type="protein sequence ID" value="AYV83166.1"/>
    <property type="molecule type" value="Genomic_DNA"/>
</dbReference>
<name>A0A3G5A7D6_9VIRU</name>
<organism evidence="2">
    <name type="scientific">Hyperionvirus sp</name>
    <dbReference type="NCBI Taxonomy" id="2487770"/>
    <lineage>
        <taxon>Viruses</taxon>
        <taxon>Varidnaviria</taxon>
        <taxon>Bamfordvirae</taxon>
        <taxon>Nucleocytoviricota</taxon>
        <taxon>Megaviricetes</taxon>
        <taxon>Imitervirales</taxon>
        <taxon>Mimiviridae</taxon>
        <taxon>Klosneuvirinae</taxon>
    </lineage>
</organism>
<evidence type="ECO:0000313" key="2">
    <source>
        <dbReference type="EMBL" id="AYV83166.1"/>
    </source>
</evidence>
<accession>A0A3G5A7D6</accession>
<proteinExistence type="predicted"/>
<protein>
    <submittedName>
        <fullName evidence="2">Uncharacterized protein</fullName>
    </submittedName>
</protein>
<gene>
    <name evidence="2" type="ORF">Hyperionvirus4_131</name>
</gene>
<reference evidence="2" key="1">
    <citation type="submission" date="2018-10" db="EMBL/GenBank/DDBJ databases">
        <title>Hidden diversity of soil giant viruses.</title>
        <authorList>
            <person name="Schulz F."/>
            <person name="Alteio L."/>
            <person name="Goudeau D."/>
            <person name="Ryan E.M."/>
            <person name="Malmstrom R.R."/>
            <person name="Blanchard J."/>
            <person name="Woyke T."/>
        </authorList>
    </citation>
    <scope>NUCLEOTIDE SEQUENCE</scope>
    <source>
        <strain evidence="2">HYV1</strain>
    </source>
</reference>
<feature type="compositionally biased region" description="Polar residues" evidence="1">
    <location>
        <begin position="89"/>
        <end position="100"/>
    </location>
</feature>
<feature type="region of interest" description="Disordered" evidence="1">
    <location>
        <begin position="80"/>
        <end position="100"/>
    </location>
</feature>